<dbReference type="EMBL" id="JACHLD010000001">
    <property type="protein sequence ID" value="MBB4800150.1"/>
    <property type="molecule type" value="Genomic_DNA"/>
</dbReference>
<evidence type="ECO:0000313" key="2">
    <source>
        <dbReference type="EMBL" id="MBB4800150.1"/>
    </source>
</evidence>
<organism evidence="2 3">
    <name type="scientific">Flavobacterium nitrogenifigens</name>
    <dbReference type="NCBI Taxonomy" id="1617283"/>
    <lineage>
        <taxon>Bacteria</taxon>
        <taxon>Pseudomonadati</taxon>
        <taxon>Bacteroidota</taxon>
        <taxon>Flavobacteriia</taxon>
        <taxon>Flavobacteriales</taxon>
        <taxon>Flavobacteriaceae</taxon>
        <taxon>Flavobacterium</taxon>
    </lineage>
</organism>
<gene>
    <name evidence="2" type="ORF">HNP37_000189</name>
</gene>
<comment type="caution">
    <text evidence="2">The sequence shown here is derived from an EMBL/GenBank/DDBJ whole genome shotgun (WGS) entry which is preliminary data.</text>
</comment>
<feature type="transmembrane region" description="Helical" evidence="1">
    <location>
        <begin position="12"/>
        <end position="33"/>
    </location>
</feature>
<feature type="transmembrane region" description="Helical" evidence="1">
    <location>
        <begin position="39"/>
        <end position="55"/>
    </location>
</feature>
<keyword evidence="1" id="KW-0472">Membrane</keyword>
<keyword evidence="1" id="KW-0812">Transmembrane</keyword>
<protein>
    <submittedName>
        <fullName evidence="2">Uncharacterized protein</fullName>
    </submittedName>
</protein>
<reference evidence="2 3" key="1">
    <citation type="submission" date="2020-08" db="EMBL/GenBank/DDBJ databases">
        <title>Functional genomics of gut bacteria from endangered species of beetles.</title>
        <authorList>
            <person name="Carlos-Shanley C."/>
        </authorList>
    </citation>
    <scope>NUCLEOTIDE SEQUENCE [LARGE SCALE GENOMIC DNA]</scope>
    <source>
        <strain evidence="2 3">S00142</strain>
    </source>
</reference>
<keyword evidence="3" id="KW-1185">Reference proteome</keyword>
<dbReference type="RefSeq" id="WP_184157769.1">
    <property type="nucleotide sequence ID" value="NZ_JACHLD010000001.1"/>
</dbReference>
<keyword evidence="1" id="KW-1133">Transmembrane helix</keyword>
<dbReference type="AlphaFoldDB" id="A0A7W7N4Z5"/>
<evidence type="ECO:0000313" key="3">
    <source>
        <dbReference type="Proteomes" id="UP000561681"/>
    </source>
</evidence>
<evidence type="ECO:0000256" key="1">
    <source>
        <dbReference type="SAM" id="Phobius"/>
    </source>
</evidence>
<proteinExistence type="predicted"/>
<accession>A0A7W7N4Z5</accession>
<sequence length="170" mass="20076">MNNIQYPYYALKLWIDSFIFLLIFSGMIILFLLADNQPLGIIAALILLTITGRHFRKTTKNLYRNLKKRPALELTEGYLFDHINNIKIYWHNIDKLGIITIKGNTYVNFVLRDKTEYSKQLDGFLSKILFKLPDPEELSTKIEISLVKGRNEDIYNSIYKFREAKKLYNF</sequence>
<dbReference type="Proteomes" id="UP000561681">
    <property type="component" value="Unassembled WGS sequence"/>
</dbReference>
<name>A0A7W7N4Z5_9FLAO</name>